<feature type="chain" id="PRO_5008266382" description="Mannan endo-1,6-alpha-mannosidase DFG5" evidence="1">
    <location>
        <begin position="21"/>
        <end position="382"/>
    </location>
</feature>
<dbReference type="SUPFAM" id="SSF48208">
    <property type="entry name" value="Six-hairpin glycosidases"/>
    <property type="match status" value="1"/>
</dbReference>
<sequence>MRVTLTCVAAAAGLIHLCQARAFNQVSLFDTTTKDSNGTWTGVTSGMIASAIDAMNTAWYNETDGRWNSTTAWWLTGNALQGVCDYMFKTGDTQYLSQAEGTIEKQSGPLPWWPEGGGDFRADSTDDTGWWALALVRLFDITDDSSYLDTAELDEEYIYSYWNTSTCGGGILWNIPNLSYKSAISNELYIKLAASLHNRKPGDTQYLQRALQVWNWFNASGMINSADLVNDGLAEGSNGTCTNNGGTTWTYNQGVVLGGLSELYLATGDKDYLNTAKGIADAVVSSAALSPSGILTEPCESTGDCDSNQEAFKGIFTRNLGELNILLADRPYDSYLAHNARSAWENDRNSSDYYGLSWAGPYTDATVGTQSSVISLLVSNIW</sequence>
<organism evidence="2 3">
    <name type="scientific">Cytospora mali</name>
    <name type="common">Apple Valsa canker fungus</name>
    <name type="synonym">Valsa mali</name>
    <dbReference type="NCBI Taxonomy" id="578113"/>
    <lineage>
        <taxon>Eukaryota</taxon>
        <taxon>Fungi</taxon>
        <taxon>Dikarya</taxon>
        <taxon>Ascomycota</taxon>
        <taxon>Pezizomycotina</taxon>
        <taxon>Sordariomycetes</taxon>
        <taxon>Sordariomycetidae</taxon>
        <taxon>Diaporthales</taxon>
        <taxon>Cytosporaceae</taxon>
        <taxon>Cytospora</taxon>
    </lineage>
</organism>
<evidence type="ECO:0000313" key="3">
    <source>
        <dbReference type="Proteomes" id="UP000078576"/>
    </source>
</evidence>
<dbReference type="STRING" id="694573.A0A194VCG8"/>
<evidence type="ECO:0000313" key="2">
    <source>
        <dbReference type="EMBL" id="KUI61594.1"/>
    </source>
</evidence>
<dbReference type="GO" id="GO:0005975">
    <property type="term" value="P:carbohydrate metabolic process"/>
    <property type="evidence" value="ECO:0007669"/>
    <property type="project" value="InterPro"/>
</dbReference>
<accession>A0A194VCG8</accession>
<dbReference type="EMBL" id="KN714781">
    <property type="protein sequence ID" value="KUI61594.1"/>
    <property type="molecule type" value="Genomic_DNA"/>
</dbReference>
<feature type="signal peptide" evidence="1">
    <location>
        <begin position="1"/>
        <end position="20"/>
    </location>
</feature>
<name>A0A194VCG8_CYTMA</name>
<gene>
    <name evidence="2" type="ORF">VP1G_08776</name>
</gene>
<protein>
    <recommendedName>
        <fullName evidence="4">Mannan endo-1,6-alpha-mannosidase DFG5</fullName>
    </recommendedName>
</protein>
<dbReference type="Gene3D" id="1.50.10.20">
    <property type="match status" value="1"/>
</dbReference>
<evidence type="ECO:0000256" key="1">
    <source>
        <dbReference type="SAM" id="SignalP"/>
    </source>
</evidence>
<dbReference type="InterPro" id="IPR008928">
    <property type="entry name" value="6-hairpin_glycosidase_sf"/>
</dbReference>
<dbReference type="Pfam" id="PF03663">
    <property type="entry name" value="Glyco_hydro_76"/>
    <property type="match status" value="1"/>
</dbReference>
<dbReference type="OrthoDB" id="9984024at2759"/>
<dbReference type="InterPro" id="IPR053169">
    <property type="entry name" value="MUG_Protein"/>
</dbReference>
<keyword evidence="3" id="KW-1185">Reference proteome</keyword>
<dbReference type="PANTHER" id="PTHR47791:SF3">
    <property type="entry name" value="MEIOTICALLY UP-REGULATED GENE 191 PROTEIN"/>
    <property type="match status" value="1"/>
</dbReference>
<dbReference type="Proteomes" id="UP000078576">
    <property type="component" value="Unassembled WGS sequence"/>
</dbReference>
<evidence type="ECO:0008006" key="4">
    <source>
        <dbReference type="Google" id="ProtNLM"/>
    </source>
</evidence>
<dbReference type="InterPro" id="IPR005198">
    <property type="entry name" value="Glyco_hydro_76"/>
</dbReference>
<dbReference type="PANTHER" id="PTHR47791">
    <property type="entry name" value="MEIOTICALLY UP-REGULATED GENE 191 PROTEIN"/>
    <property type="match status" value="1"/>
</dbReference>
<keyword evidence="1" id="KW-0732">Signal</keyword>
<dbReference type="AlphaFoldDB" id="A0A194VCG8"/>
<reference evidence="3" key="1">
    <citation type="submission" date="2014-12" db="EMBL/GenBank/DDBJ databases">
        <title>Genome Sequence of Valsa Canker Pathogens Uncovers a Specific Adaption of Colonization on Woody Bark.</title>
        <authorList>
            <person name="Yin Z."/>
            <person name="Liu H."/>
            <person name="Gao X."/>
            <person name="Li Z."/>
            <person name="Song N."/>
            <person name="Ke X."/>
            <person name="Dai Q."/>
            <person name="Wu Y."/>
            <person name="Sun Y."/>
            <person name="Xu J.-R."/>
            <person name="Kang Z.K."/>
            <person name="Wang L."/>
            <person name="Huang L."/>
        </authorList>
    </citation>
    <scope>NUCLEOTIDE SEQUENCE [LARGE SCALE GENOMIC DNA]</scope>
    <source>
        <strain evidence="3">SXYL134</strain>
    </source>
</reference>
<proteinExistence type="predicted"/>